<name>A0A1F5LJ31_PENAI</name>
<feature type="region of interest" description="Disordered" evidence="1">
    <location>
        <begin position="124"/>
        <end position="153"/>
    </location>
</feature>
<dbReference type="RefSeq" id="XP_022488653.1">
    <property type="nucleotide sequence ID" value="XM_022631579.1"/>
</dbReference>
<evidence type="ECO:0000256" key="1">
    <source>
        <dbReference type="SAM" id="MobiDB-lite"/>
    </source>
</evidence>
<comment type="caution">
    <text evidence="2">The sequence shown here is derived from an EMBL/GenBank/DDBJ whole genome shotgun (WGS) entry which is preliminary data.</text>
</comment>
<gene>
    <name evidence="2" type="ORF">PENARI_c008G09234</name>
</gene>
<dbReference type="OrthoDB" id="4321554at2759"/>
<evidence type="ECO:0000313" key="2">
    <source>
        <dbReference type="EMBL" id="OGE53214.1"/>
    </source>
</evidence>
<dbReference type="AlphaFoldDB" id="A0A1F5LJ31"/>
<dbReference type="EMBL" id="LXJU01000008">
    <property type="protein sequence ID" value="OGE53214.1"/>
    <property type="molecule type" value="Genomic_DNA"/>
</dbReference>
<sequence length="153" mass="18121">MSQRPPHGAWEEERNFFVTTLSLQIDILKQHPTRREEVIRTLGQLLLRIPRLRLAGQAICSRETSLLNYIWTKKCNELFENVVALRQTLLWDTDGANIVADSMEMMIQLDFRTFNRYQSEDHPEIEEYEAFSPRRRQRSDAPSPECSKKQRLE</sequence>
<dbReference type="GeneID" id="34576313"/>
<organism evidence="2 3">
    <name type="scientific">Penicillium arizonense</name>
    <dbReference type="NCBI Taxonomy" id="1835702"/>
    <lineage>
        <taxon>Eukaryota</taxon>
        <taxon>Fungi</taxon>
        <taxon>Dikarya</taxon>
        <taxon>Ascomycota</taxon>
        <taxon>Pezizomycotina</taxon>
        <taxon>Eurotiomycetes</taxon>
        <taxon>Eurotiomycetidae</taxon>
        <taxon>Eurotiales</taxon>
        <taxon>Aspergillaceae</taxon>
        <taxon>Penicillium</taxon>
    </lineage>
</organism>
<accession>A0A1F5LJ31</accession>
<dbReference type="Proteomes" id="UP000177622">
    <property type="component" value="Unassembled WGS sequence"/>
</dbReference>
<proteinExistence type="predicted"/>
<keyword evidence="3" id="KW-1185">Reference proteome</keyword>
<evidence type="ECO:0000313" key="3">
    <source>
        <dbReference type="Proteomes" id="UP000177622"/>
    </source>
</evidence>
<protein>
    <submittedName>
        <fullName evidence="2">Uncharacterized protein</fullName>
    </submittedName>
</protein>
<reference evidence="2 3" key="1">
    <citation type="journal article" date="2016" name="Sci. Rep.">
        <title>Penicillium arizonense, a new, genome sequenced fungal species, reveals a high chemical diversity in secreted metabolites.</title>
        <authorList>
            <person name="Grijseels S."/>
            <person name="Nielsen J.C."/>
            <person name="Randelovic M."/>
            <person name="Nielsen J."/>
            <person name="Nielsen K.F."/>
            <person name="Workman M."/>
            <person name="Frisvad J.C."/>
        </authorList>
    </citation>
    <scope>NUCLEOTIDE SEQUENCE [LARGE SCALE GENOMIC DNA]</scope>
    <source>
        <strain evidence="2 3">CBS 141311</strain>
    </source>
</reference>